<comment type="subcellular location">
    <subcellularLocation>
        <location evidence="8">Cytoplasm</location>
    </subcellularLocation>
</comment>
<accession>A0A147K184</accession>
<dbReference type="InterPro" id="IPR003720">
    <property type="entry name" value="tRNA_STrfase"/>
</dbReference>
<dbReference type="Pfam" id="PF02568">
    <property type="entry name" value="ThiI"/>
    <property type="match status" value="1"/>
</dbReference>
<evidence type="ECO:0000256" key="2">
    <source>
        <dbReference type="ARBA" id="ARBA00022555"/>
    </source>
</evidence>
<dbReference type="GO" id="GO:0004810">
    <property type="term" value="F:CCA tRNA nucleotidyltransferase activity"/>
    <property type="evidence" value="ECO:0007669"/>
    <property type="project" value="InterPro"/>
</dbReference>
<dbReference type="AlphaFoldDB" id="A0A147K184"/>
<dbReference type="SUPFAM" id="SSF143437">
    <property type="entry name" value="THUMP domain-like"/>
    <property type="match status" value="1"/>
</dbReference>
<dbReference type="STRING" id="1776334.APZ16_01970"/>
<dbReference type="InterPro" id="IPR004114">
    <property type="entry name" value="THUMP_dom"/>
</dbReference>
<dbReference type="SUPFAM" id="SSF52402">
    <property type="entry name" value="Adenine nucleotide alpha hydrolases-like"/>
    <property type="match status" value="1"/>
</dbReference>
<dbReference type="CDD" id="cd11716">
    <property type="entry name" value="THUMP_ThiI"/>
    <property type="match status" value="1"/>
</dbReference>
<comment type="caution">
    <text evidence="10">The sequence shown here is derived from an EMBL/GenBank/DDBJ whole genome shotgun (WGS) entry which is preliminary data.</text>
</comment>
<comment type="similarity">
    <text evidence="8">Belongs to the ThiI family.</text>
</comment>
<comment type="function">
    <text evidence="8">Catalyzes the ATP-dependent transfer of a sulfur to tRNA to produce 4-thiouridine in position 8 of tRNAs, which functions as a near-UV photosensor. Also catalyzes the transfer of sulfur to the sulfur carrier protein ThiS, forming ThiS-thiocarboxylate. This is a step in the synthesis of thiazole, in the thiamine biosynthesis pathway. The sulfur is donated as persulfide by IscS.</text>
</comment>
<comment type="catalytic activity">
    <reaction evidence="8">
        <text>[ThiI sulfur-carrier protein]-S-sulfanyl-L-cysteine + a uridine in tRNA + 2 reduced [2Fe-2S]-[ferredoxin] + ATP + H(+) = [ThiI sulfur-carrier protein]-L-cysteine + a 4-thiouridine in tRNA + 2 oxidized [2Fe-2S]-[ferredoxin] + AMP + diphosphate</text>
        <dbReference type="Rhea" id="RHEA:24176"/>
        <dbReference type="Rhea" id="RHEA-COMP:10000"/>
        <dbReference type="Rhea" id="RHEA-COMP:10001"/>
        <dbReference type="Rhea" id="RHEA-COMP:13337"/>
        <dbReference type="Rhea" id="RHEA-COMP:13338"/>
        <dbReference type="Rhea" id="RHEA-COMP:13339"/>
        <dbReference type="Rhea" id="RHEA-COMP:13340"/>
        <dbReference type="ChEBI" id="CHEBI:15378"/>
        <dbReference type="ChEBI" id="CHEBI:29950"/>
        <dbReference type="ChEBI" id="CHEBI:30616"/>
        <dbReference type="ChEBI" id="CHEBI:33019"/>
        <dbReference type="ChEBI" id="CHEBI:33737"/>
        <dbReference type="ChEBI" id="CHEBI:33738"/>
        <dbReference type="ChEBI" id="CHEBI:61963"/>
        <dbReference type="ChEBI" id="CHEBI:65315"/>
        <dbReference type="ChEBI" id="CHEBI:136798"/>
        <dbReference type="ChEBI" id="CHEBI:456215"/>
        <dbReference type="EC" id="2.8.1.4"/>
    </reaction>
</comment>
<feature type="binding site" evidence="8">
    <location>
        <position position="282"/>
    </location>
    <ligand>
        <name>ATP</name>
        <dbReference type="ChEBI" id="CHEBI:30616"/>
    </ligand>
</feature>
<dbReference type="PANTHER" id="PTHR43209">
    <property type="entry name" value="TRNA SULFURTRANSFERASE"/>
    <property type="match status" value="1"/>
</dbReference>
<dbReference type="InterPro" id="IPR054173">
    <property type="entry name" value="ThiI_fer"/>
</dbReference>
<dbReference type="EMBL" id="LQMQ01000003">
    <property type="protein sequence ID" value="KUO42572.1"/>
    <property type="molecule type" value="Genomic_DNA"/>
</dbReference>
<keyword evidence="1 8" id="KW-0963">Cytoplasm</keyword>
<dbReference type="InterPro" id="IPR020536">
    <property type="entry name" value="ThiI_AANH"/>
</dbReference>
<evidence type="ECO:0000259" key="9">
    <source>
        <dbReference type="PROSITE" id="PS51165"/>
    </source>
</evidence>
<keyword evidence="4 8" id="KW-0547">Nucleotide-binding</keyword>
<evidence type="ECO:0000313" key="10">
    <source>
        <dbReference type="EMBL" id="KUO42572.1"/>
    </source>
</evidence>
<dbReference type="GO" id="GO:0052837">
    <property type="term" value="P:thiazole biosynthetic process"/>
    <property type="evidence" value="ECO:0007669"/>
    <property type="project" value="TreeGrafter"/>
</dbReference>
<dbReference type="HAMAP" id="MF_00021">
    <property type="entry name" value="ThiI"/>
    <property type="match status" value="1"/>
</dbReference>
<evidence type="ECO:0000256" key="6">
    <source>
        <dbReference type="ARBA" id="ARBA00022884"/>
    </source>
</evidence>
<comment type="caution">
    <text evidence="8">Lacks conserved residue(s) required for the propagation of feature annotation.</text>
</comment>
<sequence>MSSTVIVRYGELALKSEPVRRRFERTLIESIENALGDIRHSIRTERGRIFIDTSSAARTTKILSRIPGITSLSPAVRTNASLDAIKIQAAKIAKKVLSPGMTFAIRTSRAGEHAFSSREVNVEVGSLVLSLIKGTKVDLSHPDVEISIEVRGNDAYVFSSTIRGVGGLPVGTQGKVLAILSGSMNDAAAFLMLKRGCKVTPLFFDTTNRLSHPATKRVILQAKRLSLFGADDHLWVFPFRKILGLIQEKTDEKTSFFIRRRCELRAAEIVARKTAAEAIVTGDDAELIEGIMLTNLNAIDGVCKLAVLRPLSCMEEDEIKEICEKIGLKHANRALPHQAKIDVAINIEELLKLEKILNVEKIIDDASKKTKRIKVG</sequence>
<name>A0A147K184_HADYE</name>
<dbReference type="Gene3D" id="3.40.50.620">
    <property type="entry name" value="HUPs"/>
    <property type="match status" value="1"/>
</dbReference>
<dbReference type="InterPro" id="IPR014729">
    <property type="entry name" value="Rossmann-like_a/b/a_fold"/>
</dbReference>
<dbReference type="GO" id="GO:0009229">
    <property type="term" value="P:thiamine diphosphate biosynthetic process"/>
    <property type="evidence" value="ECO:0007669"/>
    <property type="project" value="UniProtKB-UniRule"/>
</dbReference>
<dbReference type="Pfam" id="PF22025">
    <property type="entry name" value="ThiI_fer"/>
    <property type="match status" value="1"/>
</dbReference>
<evidence type="ECO:0000256" key="1">
    <source>
        <dbReference type="ARBA" id="ARBA00022490"/>
    </source>
</evidence>
<gene>
    <name evidence="8" type="primary">thiI</name>
    <name evidence="10" type="ORF">APZ16_01970</name>
</gene>
<dbReference type="PANTHER" id="PTHR43209:SF1">
    <property type="entry name" value="TRNA SULFURTRANSFERASE"/>
    <property type="match status" value="1"/>
</dbReference>
<dbReference type="PROSITE" id="PS51165">
    <property type="entry name" value="THUMP"/>
    <property type="match status" value="1"/>
</dbReference>
<keyword evidence="5 8" id="KW-0067">ATP-binding</keyword>
<protein>
    <recommendedName>
        <fullName evidence="8">Probable tRNA sulfurtransferase</fullName>
        <ecNumber evidence="8">2.8.1.4</ecNumber>
    </recommendedName>
    <alternativeName>
        <fullName evidence="8">Sulfur carrier protein ThiS sulfurtransferase</fullName>
    </alternativeName>
    <alternativeName>
        <fullName evidence="8">Thiamine biosynthesis protein ThiI</fullName>
    </alternativeName>
    <alternativeName>
        <fullName evidence="8">tRNA 4-thiouridine synthase</fullName>
    </alternativeName>
</protein>
<comment type="catalytic activity">
    <reaction evidence="8">
        <text>[ThiS sulfur-carrier protein]-C-terminal Gly-Gly-AMP + S-sulfanyl-L-cysteinyl-[cysteine desulfurase] + AH2 = [ThiS sulfur-carrier protein]-C-terminal-Gly-aminoethanethioate + L-cysteinyl-[cysteine desulfurase] + A + AMP + 2 H(+)</text>
        <dbReference type="Rhea" id="RHEA:43340"/>
        <dbReference type="Rhea" id="RHEA-COMP:12157"/>
        <dbReference type="Rhea" id="RHEA-COMP:12158"/>
        <dbReference type="Rhea" id="RHEA-COMP:12910"/>
        <dbReference type="Rhea" id="RHEA-COMP:19908"/>
        <dbReference type="ChEBI" id="CHEBI:13193"/>
        <dbReference type="ChEBI" id="CHEBI:15378"/>
        <dbReference type="ChEBI" id="CHEBI:17499"/>
        <dbReference type="ChEBI" id="CHEBI:29950"/>
        <dbReference type="ChEBI" id="CHEBI:61963"/>
        <dbReference type="ChEBI" id="CHEBI:90618"/>
        <dbReference type="ChEBI" id="CHEBI:232372"/>
        <dbReference type="ChEBI" id="CHEBI:456215"/>
    </reaction>
</comment>
<dbReference type="Pfam" id="PF02926">
    <property type="entry name" value="THUMP"/>
    <property type="match status" value="1"/>
</dbReference>
<evidence type="ECO:0000256" key="5">
    <source>
        <dbReference type="ARBA" id="ARBA00022840"/>
    </source>
</evidence>
<organism evidence="10 11">
    <name type="scientific">Hadarchaeum yellowstonense</name>
    <dbReference type="NCBI Taxonomy" id="1776334"/>
    <lineage>
        <taxon>Archaea</taxon>
        <taxon>Methanobacteriati</taxon>
        <taxon>Candidatus Hadarchaeota</taxon>
        <taxon>Candidatus Hadarchaeia</taxon>
        <taxon>Candidatus Hadarchaeales</taxon>
        <taxon>Candidatus Hadarchaeaceae</taxon>
        <taxon>Candidatus Hadarchaeum</taxon>
    </lineage>
</organism>
<dbReference type="Proteomes" id="UP000074294">
    <property type="component" value="Unassembled WGS sequence"/>
</dbReference>
<feature type="domain" description="THUMP" evidence="9">
    <location>
        <begin position="57"/>
        <end position="161"/>
    </location>
</feature>
<feature type="binding site" evidence="8">
    <location>
        <position position="260"/>
    </location>
    <ligand>
        <name>ATP</name>
        <dbReference type="ChEBI" id="CHEBI:30616"/>
    </ligand>
</feature>
<evidence type="ECO:0000256" key="8">
    <source>
        <dbReference type="HAMAP-Rule" id="MF_00021"/>
    </source>
</evidence>
<dbReference type="Gene3D" id="3.30.2130.30">
    <property type="match status" value="1"/>
</dbReference>
<dbReference type="GO" id="GO:0000049">
    <property type="term" value="F:tRNA binding"/>
    <property type="evidence" value="ECO:0007669"/>
    <property type="project" value="UniProtKB-UniRule"/>
</dbReference>
<dbReference type="InterPro" id="IPR050102">
    <property type="entry name" value="tRNA_sulfurtransferase_ThiI"/>
</dbReference>
<dbReference type="GO" id="GO:0005524">
    <property type="term" value="F:ATP binding"/>
    <property type="evidence" value="ECO:0007669"/>
    <property type="project" value="UniProtKB-UniRule"/>
</dbReference>
<keyword evidence="6 8" id="KW-0694">RNA-binding</keyword>
<dbReference type="GO" id="GO:0140741">
    <property type="term" value="F:tRNA-uracil-4 sulfurtransferase activity"/>
    <property type="evidence" value="ECO:0007669"/>
    <property type="project" value="UniProtKB-EC"/>
</dbReference>
<dbReference type="InterPro" id="IPR049962">
    <property type="entry name" value="THUMP_ThiI"/>
</dbReference>
<dbReference type="GO" id="GO:0009228">
    <property type="term" value="P:thiamine biosynthetic process"/>
    <property type="evidence" value="ECO:0007669"/>
    <property type="project" value="UniProtKB-KW"/>
</dbReference>
<dbReference type="GO" id="GO:0005829">
    <property type="term" value="C:cytosol"/>
    <property type="evidence" value="ECO:0007669"/>
    <property type="project" value="TreeGrafter"/>
</dbReference>
<evidence type="ECO:0000256" key="7">
    <source>
        <dbReference type="ARBA" id="ARBA00022977"/>
    </source>
</evidence>
<keyword evidence="7 8" id="KW-0784">Thiamine biosynthesis</keyword>
<comment type="pathway">
    <text evidence="8">Cofactor biosynthesis; thiamine diphosphate biosynthesis.</text>
</comment>
<evidence type="ECO:0000256" key="4">
    <source>
        <dbReference type="ARBA" id="ARBA00022741"/>
    </source>
</evidence>
<keyword evidence="2 8" id="KW-0820">tRNA-binding</keyword>
<keyword evidence="3 8" id="KW-0808">Transferase</keyword>
<dbReference type="EC" id="2.8.1.4" evidence="8"/>
<evidence type="ECO:0000256" key="3">
    <source>
        <dbReference type="ARBA" id="ARBA00022679"/>
    </source>
</evidence>
<dbReference type="UniPathway" id="UPA00060"/>
<reference evidence="10 11" key="1">
    <citation type="journal article" date="2016" name="Nat. Microbiol.">
        <title>Genomic inference of the metabolism of cosmopolitan subsurface Archaea, Hadesarchaea.</title>
        <authorList>
            <person name="Baker B.J."/>
            <person name="Saw J.H."/>
            <person name="Lind A.E."/>
            <person name="Lazar C.S."/>
            <person name="Hinrichs K.-U."/>
            <person name="Teske A.P."/>
            <person name="Ettema T.J."/>
        </authorList>
    </citation>
    <scope>NUCLEOTIDE SEQUENCE [LARGE SCALE GENOMIC DNA]</scope>
</reference>
<dbReference type="GO" id="GO:0002937">
    <property type="term" value="P:tRNA 4-thiouridine biosynthesis"/>
    <property type="evidence" value="ECO:0007669"/>
    <property type="project" value="TreeGrafter"/>
</dbReference>
<proteinExistence type="inferred from homology"/>
<dbReference type="SMART" id="SM00981">
    <property type="entry name" value="THUMP"/>
    <property type="match status" value="1"/>
</dbReference>
<evidence type="ECO:0000313" key="11">
    <source>
        <dbReference type="Proteomes" id="UP000074294"/>
    </source>
</evidence>